<dbReference type="Proteomes" id="UP000030764">
    <property type="component" value="Unassembled WGS sequence"/>
</dbReference>
<dbReference type="AlphaFoldDB" id="A0A085NLQ7"/>
<reference evidence="3 4" key="1">
    <citation type="journal article" date="2014" name="Nat. Genet.">
        <title>Genome and transcriptome of the porcine whipworm Trichuris suis.</title>
        <authorList>
            <person name="Jex A.R."/>
            <person name="Nejsum P."/>
            <person name="Schwarz E.M."/>
            <person name="Hu L."/>
            <person name="Young N.D."/>
            <person name="Hall R.S."/>
            <person name="Korhonen P.K."/>
            <person name="Liao S."/>
            <person name="Thamsborg S."/>
            <person name="Xia J."/>
            <person name="Xu P."/>
            <person name="Wang S."/>
            <person name="Scheerlinck J.P."/>
            <person name="Hofmann A."/>
            <person name="Sternberg P.W."/>
            <person name="Wang J."/>
            <person name="Gasser R.B."/>
        </authorList>
    </citation>
    <scope>NUCLEOTIDE SEQUENCE [LARGE SCALE GENOMIC DNA]</scope>
    <source>
        <strain evidence="3">DCEP-RM93F</strain>
        <strain evidence="2">DCEP-RM93M</strain>
    </source>
</reference>
<keyword evidence="4" id="KW-1185">Reference proteome</keyword>
<feature type="compositionally biased region" description="Basic and acidic residues" evidence="1">
    <location>
        <begin position="21"/>
        <end position="30"/>
    </location>
</feature>
<sequence length="132" mass="15127">MSYHVPVSLKRWRHSDKQRYKEFTNKKSGDNDGDSQNPEGRNPERILIVRDFGIQDMNRPGIRLFMISSFGILSFRISTILHCHHSLLQLLDTLTFNILTIRASLVLPSAKGIIKDENQSDKGHNEVLQVKG</sequence>
<dbReference type="EMBL" id="KL367488">
    <property type="protein sequence ID" value="KFD70403.1"/>
    <property type="molecule type" value="Genomic_DNA"/>
</dbReference>
<accession>A0A085NLQ7</accession>
<dbReference type="Proteomes" id="UP000030758">
    <property type="component" value="Unassembled WGS sequence"/>
</dbReference>
<evidence type="ECO:0000256" key="1">
    <source>
        <dbReference type="SAM" id="MobiDB-lite"/>
    </source>
</evidence>
<evidence type="ECO:0000313" key="4">
    <source>
        <dbReference type="Proteomes" id="UP000030764"/>
    </source>
</evidence>
<proteinExistence type="predicted"/>
<evidence type="ECO:0000313" key="2">
    <source>
        <dbReference type="EMBL" id="KFD50200.1"/>
    </source>
</evidence>
<dbReference type="EMBL" id="KL363257">
    <property type="protein sequence ID" value="KFD50200.1"/>
    <property type="molecule type" value="Genomic_DNA"/>
</dbReference>
<name>A0A085NLQ7_9BILA</name>
<evidence type="ECO:0000313" key="3">
    <source>
        <dbReference type="EMBL" id="KFD70403.1"/>
    </source>
</evidence>
<protein>
    <submittedName>
        <fullName evidence="3">Uncharacterized protein</fullName>
    </submittedName>
</protein>
<organism evidence="3">
    <name type="scientific">Trichuris suis</name>
    <name type="common">pig whipworm</name>
    <dbReference type="NCBI Taxonomy" id="68888"/>
    <lineage>
        <taxon>Eukaryota</taxon>
        <taxon>Metazoa</taxon>
        <taxon>Ecdysozoa</taxon>
        <taxon>Nematoda</taxon>
        <taxon>Enoplea</taxon>
        <taxon>Dorylaimia</taxon>
        <taxon>Trichinellida</taxon>
        <taxon>Trichuridae</taxon>
        <taxon>Trichuris</taxon>
    </lineage>
</organism>
<feature type="region of interest" description="Disordered" evidence="1">
    <location>
        <begin position="21"/>
        <end position="43"/>
    </location>
</feature>
<gene>
    <name evidence="2" type="ORF">M513_08945</name>
    <name evidence="3" type="ORF">M514_08945</name>
</gene>